<name>M3DEB3_SPHMS</name>
<dbReference type="HOGENOM" id="CLU_2428455_0_0_1"/>
<dbReference type="AlphaFoldDB" id="M3DEB3"/>
<protein>
    <submittedName>
        <fullName evidence="1">Uncharacterized protein</fullName>
    </submittedName>
</protein>
<proteinExistence type="predicted"/>
<organism evidence="1 2">
    <name type="scientific">Sphaerulina musiva (strain SO2202)</name>
    <name type="common">Poplar stem canker fungus</name>
    <name type="synonym">Septoria musiva</name>
    <dbReference type="NCBI Taxonomy" id="692275"/>
    <lineage>
        <taxon>Eukaryota</taxon>
        <taxon>Fungi</taxon>
        <taxon>Dikarya</taxon>
        <taxon>Ascomycota</taxon>
        <taxon>Pezizomycotina</taxon>
        <taxon>Dothideomycetes</taxon>
        <taxon>Dothideomycetidae</taxon>
        <taxon>Mycosphaerellales</taxon>
        <taxon>Mycosphaerellaceae</taxon>
        <taxon>Sphaerulina</taxon>
    </lineage>
</organism>
<accession>M3DEB3</accession>
<sequence>MGRYEQKHSSIPISASAGLQSVIYDNSTPGASRDPSMVWLIDVVVIIPDFEKFSSETVNEIKKFWQPRFESGIDLACPMLLSRAELPLGPG</sequence>
<dbReference type="GeneID" id="27898274"/>
<gene>
    <name evidence="1" type="ORF">SEPMUDRAFT_115178</name>
</gene>
<reference evidence="1 2" key="1">
    <citation type="journal article" date="2012" name="PLoS Pathog.">
        <title>Diverse lifestyles and strategies of plant pathogenesis encoded in the genomes of eighteen Dothideomycetes fungi.</title>
        <authorList>
            <person name="Ohm R.A."/>
            <person name="Feau N."/>
            <person name="Henrissat B."/>
            <person name="Schoch C.L."/>
            <person name="Horwitz B.A."/>
            <person name="Barry K.W."/>
            <person name="Condon B.J."/>
            <person name="Copeland A.C."/>
            <person name="Dhillon B."/>
            <person name="Glaser F."/>
            <person name="Hesse C.N."/>
            <person name="Kosti I."/>
            <person name="LaButti K."/>
            <person name="Lindquist E.A."/>
            <person name="Lucas S."/>
            <person name="Salamov A.A."/>
            <person name="Bradshaw R.E."/>
            <person name="Ciuffetti L."/>
            <person name="Hamelin R.C."/>
            <person name="Kema G.H.J."/>
            <person name="Lawrence C."/>
            <person name="Scott J.A."/>
            <person name="Spatafora J.W."/>
            <person name="Turgeon B.G."/>
            <person name="de Wit P.J.G.M."/>
            <person name="Zhong S."/>
            <person name="Goodwin S.B."/>
            <person name="Grigoriev I.V."/>
        </authorList>
    </citation>
    <scope>NUCLEOTIDE SEQUENCE [LARGE SCALE GENOMIC DNA]</scope>
    <source>
        <strain evidence="1 2">SO2202</strain>
    </source>
</reference>
<dbReference type="EMBL" id="KB456261">
    <property type="protein sequence ID" value="EMF16130.1"/>
    <property type="molecule type" value="Genomic_DNA"/>
</dbReference>
<evidence type="ECO:0000313" key="2">
    <source>
        <dbReference type="Proteomes" id="UP000016931"/>
    </source>
</evidence>
<dbReference type="RefSeq" id="XP_016764251.1">
    <property type="nucleotide sequence ID" value="XM_016901137.1"/>
</dbReference>
<keyword evidence="2" id="KW-1185">Reference proteome</keyword>
<evidence type="ECO:0000313" key="1">
    <source>
        <dbReference type="EMBL" id="EMF16130.1"/>
    </source>
</evidence>
<dbReference type="Proteomes" id="UP000016931">
    <property type="component" value="Unassembled WGS sequence"/>
</dbReference>